<keyword evidence="5" id="KW-1185">Reference proteome</keyword>
<dbReference type="InterPro" id="IPR037143">
    <property type="entry name" value="4-PPantetheinyl_Trfase_dom_sf"/>
</dbReference>
<evidence type="ECO:0000256" key="1">
    <source>
        <dbReference type="ARBA" id="ARBA00010990"/>
    </source>
</evidence>
<evidence type="ECO:0000313" key="4">
    <source>
        <dbReference type="EMBL" id="MCW5320882.1"/>
    </source>
</evidence>
<dbReference type="Proteomes" id="UP001208935">
    <property type="component" value="Unassembled WGS sequence"/>
</dbReference>
<keyword evidence="2 4" id="KW-0808">Transferase</keyword>
<dbReference type="EMBL" id="QZCW01000001">
    <property type="protein sequence ID" value="MCW5320882.1"/>
    <property type="molecule type" value="Genomic_DNA"/>
</dbReference>
<dbReference type="SUPFAM" id="SSF56214">
    <property type="entry name" value="4'-phosphopantetheinyl transferase"/>
    <property type="match status" value="2"/>
</dbReference>
<evidence type="ECO:0000313" key="5">
    <source>
        <dbReference type="Proteomes" id="UP001208935"/>
    </source>
</evidence>
<feature type="domain" description="4'-phosphopantetheinyl transferase" evidence="3">
    <location>
        <begin position="109"/>
        <end position="172"/>
    </location>
</feature>
<dbReference type="Gene3D" id="3.90.470.20">
    <property type="entry name" value="4'-phosphopantetheinyl transferase domain"/>
    <property type="match status" value="1"/>
</dbReference>
<organism evidence="4 5">
    <name type="scientific">Verminephrobacter aporrectodeae subsp. tuberculatae</name>
    <dbReference type="NCBI Taxonomy" id="1110392"/>
    <lineage>
        <taxon>Bacteria</taxon>
        <taxon>Pseudomonadati</taxon>
        <taxon>Pseudomonadota</taxon>
        <taxon>Betaproteobacteria</taxon>
        <taxon>Burkholderiales</taxon>
        <taxon>Comamonadaceae</taxon>
        <taxon>Verminephrobacter</taxon>
    </lineage>
</organism>
<gene>
    <name evidence="4" type="ORF">D5039_06815</name>
</gene>
<proteinExistence type="inferred from homology"/>
<dbReference type="RefSeq" id="WP_265281525.1">
    <property type="nucleotide sequence ID" value="NZ_QZCW01000001.1"/>
</dbReference>
<sequence length="230" mass="25388">MISLTLRSVQAVHAGLRGLGVDWLSPAEQGRLSAMTATRRRAQFIAGHWLARHCLAARAGGHWRDYALSAPDDAAPHILAMPERMASGDWYFSLSHSGDWLACAVARHPVGVDVECSHRPRNFQALNEWIHEPSDRPAETTPQEQQARFYAQWTLKEAWIKQVPPSMPRPRMKSIRFAACDAANSVAVVGQNPALTLAVYPATPASLQCEEAGLPPLEWTCWNHAADSLP</sequence>
<dbReference type="GO" id="GO:0016740">
    <property type="term" value="F:transferase activity"/>
    <property type="evidence" value="ECO:0007669"/>
    <property type="project" value="UniProtKB-KW"/>
</dbReference>
<protein>
    <submittedName>
        <fullName evidence="4">4'-phosphopantetheinyl transferase superfamily protein</fullName>
    </submittedName>
</protein>
<dbReference type="PANTHER" id="PTHR12215:SF10">
    <property type="entry name" value="L-AMINOADIPATE-SEMIALDEHYDE DEHYDROGENASE-PHOSPHOPANTETHEINYL TRANSFERASE"/>
    <property type="match status" value="1"/>
</dbReference>
<reference evidence="5" key="1">
    <citation type="submission" date="2023-07" db="EMBL/GenBank/DDBJ databases">
        <title>Verminephrobacter genomes.</title>
        <authorList>
            <person name="Lund M.B."/>
        </authorList>
    </citation>
    <scope>NUCLEOTIDE SEQUENCE [LARGE SCALE GENOMIC DNA]</scope>
    <source>
        <strain evidence="5">AtM5-05</strain>
    </source>
</reference>
<dbReference type="Pfam" id="PF01648">
    <property type="entry name" value="ACPS"/>
    <property type="match status" value="1"/>
</dbReference>
<dbReference type="InterPro" id="IPR050559">
    <property type="entry name" value="P-Pant_transferase_sf"/>
</dbReference>
<comment type="caution">
    <text evidence="4">The sequence shown here is derived from an EMBL/GenBank/DDBJ whole genome shotgun (WGS) entry which is preliminary data.</text>
</comment>
<comment type="similarity">
    <text evidence="1">Belongs to the P-Pant transferase superfamily. Gsp/Sfp/HetI/AcpT family.</text>
</comment>
<accession>A0ABT3KRE2</accession>
<dbReference type="PANTHER" id="PTHR12215">
    <property type="entry name" value="PHOSPHOPANTETHEINE TRANSFERASE"/>
    <property type="match status" value="1"/>
</dbReference>
<dbReference type="InterPro" id="IPR008278">
    <property type="entry name" value="4-PPantetheinyl_Trfase_dom"/>
</dbReference>
<evidence type="ECO:0000256" key="2">
    <source>
        <dbReference type="ARBA" id="ARBA00022679"/>
    </source>
</evidence>
<evidence type="ECO:0000259" key="3">
    <source>
        <dbReference type="Pfam" id="PF01648"/>
    </source>
</evidence>
<name>A0ABT3KRE2_9BURK</name>